<evidence type="ECO:0000313" key="4">
    <source>
        <dbReference type="Proteomes" id="UP000187209"/>
    </source>
</evidence>
<feature type="region of interest" description="Disordered" evidence="1">
    <location>
        <begin position="274"/>
        <end position="335"/>
    </location>
</feature>
<dbReference type="Gene3D" id="3.30.710.10">
    <property type="entry name" value="Potassium Channel Kv1.1, Chain A"/>
    <property type="match status" value="1"/>
</dbReference>
<dbReference type="Proteomes" id="UP000187209">
    <property type="component" value="Unassembled WGS sequence"/>
</dbReference>
<dbReference type="AlphaFoldDB" id="A0A1R2AVG0"/>
<keyword evidence="4" id="KW-1185">Reference proteome</keyword>
<feature type="compositionally biased region" description="Basic residues" evidence="1">
    <location>
        <begin position="313"/>
        <end position="330"/>
    </location>
</feature>
<dbReference type="Pfam" id="PF02214">
    <property type="entry name" value="BTB_2"/>
    <property type="match status" value="1"/>
</dbReference>
<sequence>MELSPILNIDVGGTRFKVLRETVMKHPDSLLAQVITGRDTYHMLITDGTYFFDRNPQYFSVILDYMRMGKVFLPPTLLKEQLNEELQFWRLSSAISNIAHNASTSISNQPNIGQKTIPTNDLNQQNLGNDFNFEPTLIINETFEPTLIMPEVLEPTLLVDPVYEPTLLVSSPKIEPTLIMEDSPPMETSIEPMKNSIKNFRTFASSQTEVKKEFKKMNLESDDLLSSLAPQPTQTTARTLPWANKDSQPKKPLIKSELTTTISSKIEEMKQKAKAKIAPKAKKPEENEDEIGYESSFIDDDDLSFESSEGAKQKKRKSSTKPKAPVKKGKISNVKKAIIPDMEELSNAIKNRK</sequence>
<feature type="domain" description="BTB" evidence="2">
    <location>
        <begin position="5"/>
        <end position="106"/>
    </location>
</feature>
<comment type="caution">
    <text evidence="3">The sequence shown here is derived from an EMBL/GenBank/DDBJ whole genome shotgun (WGS) entry which is preliminary data.</text>
</comment>
<reference evidence="3 4" key="1">
    <citation type="submission" date="2016-11" db="EMBL/GenBank/DDBJ databases">
        <title>The macronuclear genome of Stentor coeruleus: a giant cell with tiny introns.</title>
        <authorList>
            <person name="Slabodnick M."/>
            <person name="Ruby J.G."/>
            <person name="Reiff S.B."/>
            <person name="Swart E.C."/>
            <person name="Gosai S."/>
            <person name="Prabakaran S."/>
            <person name="Witkowska E."/>
            <person name="Larue G.E."/>
            <person name="Fisher S."/>
            <person name="Freeman R.M."/>
            <person name="Gunawardena J."/>
            <person name="Chu W."/>
            <person name="Stover N.A."/>
            <person name="Gregory B.D."/>
            <person name="Nowacki M."/>
            <person name="Derisi J."/>
            <person name="Roy S.W."/>
            <person name="Marshall W.F."/>
            <person name="Sood P."/>
        </authorList>
    </citation>
    <scope>NUCLEOTIDE SEQUENCE [LARGE SCALE GENOMIC DNA]</scope>
    <source>
        <strain evidence="3">WM001</strain>
    </source>
</reference>
<organism evidence="3 4">
    <name type="scientific">Stentor coeruleus</name>
    <dbReference type="NCBI Taxonomy" id="5963"/>
    <lineage>
        <taxon>Eukaryota</taxon>
        <taxon>Sar</taxon>
        <taxon>Alveolata</taxon>
        <taxon>Ciliophora</taxon>
        <taxon>Postciliodesmatophora</taxon>
        <taxon>Heterotrichea</taxon>
        <taxon>Heterotrichida</taxon>
        <taxon>Stentoridae</taxon>
        <taxon>Stentor</taxon>
    </lineage>
</organism>
<proteinExistence type="predicted"/>
<gene>
    <name evidence="3" type="ORF">SteCoe_33988</name>
</gene>
<dbReference type="PANTHER" id="PTHR14499:SF136">
    <property type="entry name" value="GH08630P"/>
    <property type="match status" value="1"/>
</dbReference>
<dbReference type="InterPro" id="IPR011333">
    <property type="entry name" value="SKP1/BTB/POZ_sf"/>
</dbReference>
<feature type="compositionally biased region" description="Acidic residues" evidence="1">
    <location>
        <begin position="286"/>
        <end position="304"/>
    </location>
</feature>
<dbReference type="InterPro" id="IPR000210">
    <property type="entry name" value="BTB/POZ_dom"/>
</dbReference>
<accession>A0A1R2AVG0</accession>
<protein>
    <recommendedName>
        <fullName evidence="2">BTB domain-containing protein</fullName>
    </recommendedName>
</protein>
<name>A0A1R2AVG0_9CILI</name>
<dbReference type="SUPFAM" id="SSF54695">
    <property type="entry name" value="POZ domain"/>
    <property type="match status" value="1"/>
</dbReference>
<feature type="region of interest" description="Disordered" evidence="1">
    <location>
        <begin position="231"/>
        <end position="257"/>
    </location>
</feature>
<dbReference type="InterPro" id="IPR003131">
    <property type="entry name" value="T1-type_BTB"/>
</dbReference>
<dbReference type="SMART" id="SM00225">
    <property type="entry name" value="BTB"/>
    <property type="match status" value="1"/>
</dbReference>
<evidence type="ECO:0000256" key="1">
    <source>
        <dbReference type="SAM" id="MobiDB-lite"/>
    </source>
</evidence>
<dbReference type="OrthoDB" id="191037at2759"/>
<dbReference type="EMBL" id="MPUH01001317">
    <property type="protein sequence ID" value="OMJ68524.1"/>
    <property type="molecule type" value="Genomic_DNA"/>
</dbReference>
<evidence type="ECO:0000259" key="2">
    <source>
        <dbReference type="SMART" id="SM00225"/>
    </source>
</evidence>
<dbReference type="CDD" id="cd18316">
    <property type="entry name" value="BTB_POZ_KCTD-like"/>
    <property type="match status" value="1"/>
</dbReference>
<evidence type="ECO:0000313" key="3">
    <source>
        <dbReference type="EMBL" id="OMJ68524.1"/>
    </source>
</evidence>
<dbReference type="PANTHER" id="PTHR14499">
    <property type="entry name" value="POTASSIUM CHANNEL TETRAMERIZATION DOMAIN-CONTAINING"/>
    <property type="match status" value="1"/>
</dbReference>
<dbReference type="GO" id="GO:0051260">
    <property type="term" value="P:protein homooligomerization"/>
    <property type="evidence" value="ECO:0007669"/>
    <property type="project" value="InterPro"/>
</dbReference>